<organism evidence="1 2">
    <name type="scientific">Corallococcus coralloides</name>
    <name type="common">Myxococcus coralloides</name>
    <dbReference type="NCBI Taxonomy" id="184914"/>
    <lineage>
        <taxon>Bacteria</taxon>
        <taxon>Pseudomonadati</taxon>
        <taxon>Myxococcota</taxon>
        <taxon>Myxococcia</taxon>
        <taxon>Myxococcales</taxon>
        <taxon>Cystobacterineae</taxon>
        <taxon>Myxococcaceae</taxon>
        <taxon>Corallococcus</taxon>
    </lineage>
</organism>
<evidence type="ECO:0000313" key="1">
    <source>
        <dbReference type="EMBL" id="QAT81886.1"/>
    </source>
</evidence>
<dbReference type="Pfam" id="PF14412">
    <property type="entry name" value="AHH"/>
    <property type="match status" value="1"/>
</dbReference>
<keyword evidence="1" id="KW-0449">Lipoprotein</keyword>
<proteinExistence type="predicted"/>
<gene>
    <name evidence="1" type="ORF">EJ065_0277</name>
</gene>
<dbReference type="Proteomes" id="UP000288758">
    <property type="component" value="Chromosome"/>
</dbReference>
<accession>A0A410RJ62</accession>
<name>A0A410RJ62_CORCK</name>
<protein>
    <submittedName>
        <fullName evidence="1">Putative lipoprotein</fullName>
    </submittedName>
</protein>
<dbReference type="AlphaFoldDB" id="A0A410RJ62"/>
<reference evidence="1 2" key="1">
    <citation type="submission" date="2018-12" db="EMBL/GenBank/DDBJ databases">
        <title>Complete Genome Sequence of the Corallopyronin A producing Myxobacterium Corallococcus coralloides B035.</title>
        <authorList>
            <person name="Bouhired S.M."/>
            <person name="Rupp O."/>
            <person name="Blom J."/>
            <person name="Schaeberle T.F."/>
            <person name="Kehraus S."/>
            <person name="Schiefer A."/>
            <person name="Pfarr K."/>
            <person name="Goesmann A."/>
            <person name="Hoerauf A."/>
            <person name="Koenig G.M."/>
        </authorList>
    </citation>
    <scope>NUCLEOTIDE SEQUENCE [LARGE SCALE GENOMIC DNA]</scope>
    <source>
        <strain evidence="1 2">B035</strain>
    </source>
</reference>
<sequence length="441" mass="48038">MPARGWCVLWVLFVTGCGTSRTVRLDTGEGRAREHTPRTDTRPVTLDEDTFEKAVRTLAREAPVSVHPRREALRLLNPRADSPRASLGVVSVDDPRQGRVRVAQGSTELEAAYGRWCVRKRLSGDCLHLLDKGLTLDEEGKRTLAFRIALDSVWEETAEALEGMVDPEATVSLLVMTGAVYFSLWLVPEPLLTKGVAATLTVALIAYLGWDTVWSLIQGWRVLAAEVKEAQTFDGVRDAGEKYGEVMGKQAARAFVMLAMAALGGTAQTLATRVATLPGSAQAALVGAEQGGFRLVAAAEVSAIAVSVRGEVTIALAPNAVAMSAKGRNVPVPVEVHVHHIATNKWWEATRDGGPWSPKFQELFDRAGMSLDDELNTVRVPGHKGPHPREYHETILGRLRTALGRCQSIAQCRNALTKELKKLGREILQEGTDLHGWVVRD</sequence>
<evidence type="ECO:0000313" key="2">
    <source>
        <dbReference type="Proteomes" id="UP000288758"/>
    </source>
</evidence>
<dbReference type="EMBL" id="CP034669">
    <property type="protein sequence ID" value="QAT81886.1"/>
    <property type="molecule type" value="Genomic_DNA"/>
</dbReference>
<dbReference type="InterPro" id="IPR032871">
    <property type="entry name" value="AHH_dom_containing"/>
</dbReference>
<dbReference type="PROSITE" id="PS51257">
    <property type="entry name" value="PROKAR_LIPOPROTEIN"/>
    <property type="match status" value="1"/>
</dbReference>
<dbReference type="RefSeq" id="WP_128794316.1">
    <property type="nucleotide sequence ID" value="NZ_CP034669.1"/>
</dbReference>